<keyword evidence="1" id="KW-0472">Membrane</keyword>
<feature type="transmembrane region" description="Helical" evidence="1">
    <location>
        <begin position="38"/>
        <end position="60"/>
    </location>
</feature>
<keyword evidence="1" id="KW-1133">Transmembrane helix</keyword>
<dbReference type="EMBL" id="DVFV01000038">
    <property type="protein sequence ID" value="HIQ90371.1"/>
    <property type="molecule type" value="Genomic_DNA"/>
</dbReference>
<keyword evidence="1" id="KW-0812">Transmembrane</keyword>
<evidence type="ECO:0000313" key="2">
    <source>
        <dbReference type="EMBL" id="HIQ90371.1"/>
    </source>
</evidence>
<evidence type="ECO:0000313" key="3">
    <source>
        <dbReference type="Proteomes" id="UP000886786"/>
    </source>
</evidence>
<dbReference type="AlphaFoldDB" id="A0A9D0ZPZ8"/>
<protein>
    <submittedName>
        <fullName evidence="2">Pro-sigmaK processing inhibitor BofA family protein</fullName>
    </submittedName>
</protein>
<sequence>MLNKLVKIIKKIIVSFFLLYGYNVIVPIEAIIPINIITVTLVTIFNFPALICLIIVKILIY</sequence>
<reference evidence="2" key="2">
    <citation type="journal article" date="2021" name="PeerJ">
        <title>Extensive microbial diversity within the chicken gut microbiome revealed by metagenomics and culture.</title>
        <authorList>
            <person name="Gilroy R."/>
            <person name="Ravi A."/>
            <person name="Getino M."/>
            <person name="Pursley I."/>
            <person name="Horton D.L."/>
            <person name="Alikhan N.F."/>
            <person name="Baker D."/>
            <person name="Gharbi K."/>
            <person name="Hall N."/>
            <person name="Watson M."/>
            <person name="Adriaenssens E.M."/>
            <person name="Foster-Nyarko E."/>
            <person name="Jarju S."/>
            <person name="Secka A."/>
            <person name="Antonio M."/>
            <person name="Oren A."/>
            <person name="Chaudhuri R.R."/>
            <person name="La Ragione R."/>
            <person name="Hildebrand F."/>
            <person name="Pallen M.J."/>
        </authorList>
    </citation>
    <scope>NUCLEOTIDE SEQUENCE</scope>
    <source>
        <strain evidence="2">CHK147-3167</strain>
    </source>
</reference>
<evidence type="ECO:0000256" key="1">
    <source>
        <dbReference type="SAM" id="Phobius"/>
    </source>
</evidence>
<accession>A0A9D0ZPZ8</accession>
<dbReference type="Proteomes" id="UP000886786">
    <property type="component" value="Unassembled WGS sequence"/>
</dbReference>
<gene>
    <name evidence="2" type="ORF">IAB27_01925</name>
</gene>
<feature type="transmembrane region" description="Helical" evidence="1">
    <location>
        <begin position="12"/>
        <end position="32"/>
    </location>
</feature>
<name>A0A9D0ZPZ8_9FIRM</name>
<organism evidence="2 3">
    <name type="scientific">Candidatus Coprosoma intestinipullorum</name>
    <dbReference type="NCBI Taxonomy" id="2840752"/>
    <lineage>
        <taxon>Bacteria</taxon>
        <taxon>Bacillati</taxon>
        <taxon>Bacillota</taxon>
        <taxon>Bacillota incertae sedis</taxon>
        <taxon>Candidatus Coprosoma</taxon>
    </lineage>
</organism>
<proteinExistence type="predicted"/>
<reference evidence="2" key="1">
    <citation type="submission" date="2020-10" db="EMBL/GenBank/DDBJ databases">
        <authorList>
            <person name="Gilroy R."/>
        </authorList>
    </citation>
    <scope>NUCLEOTIDE SEQUENCE</scope>
    <source>
        <strain evidence="2">CHK147-3167</strain>
    </source>
</reference>
<comment type="caution">
    <text evidence="2">The sequence shown here is derived from an EMBL/GenBank/DDBJ whole genome shotgun (WGS) entry which is preliminary data.</text>
</comment>